<accession>A0AAW0GK28</accession>
<keyword evidence="2" id="KW-1185">Reference proteome</keyword>
<dbReference type="AlphaFoldDB" id="A0AAW0GK28"/>
<evidence type="ECO:0000313" key="1">
    <source>
        <dbReference type="EMBL" id="KAK7692282.1"/>
    </source>
</evidence>
<comment type="caution">
    <text evidence="1">The sequence shown here is derived from an EMBL/GenBank/DDBJ whole genome shotgun (WGS) entry which is preliminary data.</text>
</comment>
<proteinExistence type="predicted"/>
<protein>
    <submittedName>
        <fullName evidence="1">Uncharacterized protein</fullName>
    </submittedName>
</protein>
<sequence>MITPEISVRHTAEEAPRALTRLETELSPELLATRATPSPVRRYADKYCPWQAYNRWSSLPSSFIAQHKPLVSTKHKTYDDSWEPYLRFILPERTFPNRLLHSPSTLGTIRSFYINLNSLTEGISSMTRFTLENLKHP</sequence>
<gene>
    <name evidence="1" type="ORF">QCA50_003907</name>
</gene>
<organism evidence="1 2">
    <name type="scientific">Cerrena zonata</name>
    <dbReference type="NCBI Taxonomy" id="2478898"/>
    <lineage>
        <taxon>Eukaryota</taxon>
        <taxon>Fungi</taxon>
        <taxon>Dikarya</taxon>
        <taxon>Basidiomycota</taxon>
        <taxon>Agaricomycotina</taxon>
        <taxon>Agaricomycetes</taxon>
        <taxon>Polyporales</taxon>
        <taxon>Cerrenaceae</taxon>
        <taxon>Cerrena</taxon>
    </lineage>
</organism>
<dbReference type="Proteomes" id="UP001385951">
    <property type="component" value="Unassembled WGS sequence"/>
</dbReference>
<name>A0AAW0GK28_9APHY</name>
<dbReference type="EMBL" id="JASBNA010000004">
    <property type="protein sequence ID" value="KAK7692282.1"/>
    <property type="molecule type" value="Genomic_DNA"/>
</dbReference>
<reference evidence="1 2" key="1">
    <citation type="submission" date="2022-09" db="EMBL/GenBank/DDBJ databases">
        <authorList>
            <person name="Palmer J.M."/>
        </authorList>
    </citation>
    <scope>NUCLEOTIDE SEQUENCE [LARGE SCALE GENOMIC DNA]</scope>
    <source>
        <strain evidence="1 2">DSM 7382</strain>
    </source>
</reference>
<evidence type="ECO:0000313" key="2">
    <source>
        <dbReference type="Proteomes" id="UP001385951"/>
    </source>
</evidence>